<evidence type="ECO:0000256" key="1">
    <source>
        <dbReference type="SAM" id="MobiDB-lite"/>
    </source>
</evidence>
<dbReference type="EMBL" id="JBHTAX010000004">
    <property type="protein sequence ID" value="MFC7192252.1"/>
    <property type="molecule type" value="Genomic_DNA"/>
</dbReference>
<feature type="compositionally biased region" description="Polar residues" evidence="1">
    <location>
        <begin position="353"/>
        <end position="372"/>
    </location>
</feature>
<dbReference type="SUPFAM" id="SSF51126">
    <property type="entry name" value="Pectin lyase-like"/>
    <property type="match status" value="1"/>
</dbReference>
<sequence length="372" mass="39343">MEDISRRSVLRKVGIAGTLGTLATTGAAAKKRTKSVSQADITVGPGDSIQSAIDQAYAGDTIHVESGEYRENLQTVRSGQSGSPITITGPADAVYMGGGNARSFEINHSHIHLTGLTLDGLHDPNNPGDLSSYRDKMVYAEPTSSEYLTNLVLTPHGAGNTFGECIRVAMTTDSEIGNFEVIGATGREHYGPGNVEGSNGEVVYIGTSPSQIDESPHNGNPDESNNVHVHHIDNSSGHAHSELVNTKEGTYDILIEYCTDRGTEYPEGGAINVQGQETIVRYNDLQDGLGAAVRLGWSTSHEDVPDAGTMNSVYYNRLTNNDGDAIKLPKSNAGASEQTNLCGNEFNGDTDDTPGSSCPSSLPESDQWGANG</sequence>
<protein>
    <recommendedName>
        <fullName evidence="4">Right handed beta helix domain-containing protein</fullName>
    </recommendedName>
</protein>
<dbReference type="RefSeq" id="WP_264556312.1">
    <property type="nucleotide sequence ID" value="NZ_CP109980.1"/>
</dbReference>
<dbReference type="Proteomes" id="UP001596417">
    <property type="component" value="Unassembled WGS sequence"/>
</dbReference>
<dbReference type="InterPro" id="IPR006311">
    <property type="entry name" value="TAT_signal"/>
</dbReference>
<keyword evidence="3" id="KW-1185">Reference proteome</keyword>
<reference evidence="2 3" key="1">
    <citation type="journal article" date="2019" name="Int. J. Syst. Evol. Microbiol.">
        <title>The Global Catalogue of Microorganisms (GCM) 10K type strain sequencing project: providing services to taxonomists for standard genome sequencing and annotation.</title>
        <authorList>
            <consortium name="The Broad Institute Genomics Platform"/>
            <consortium name="The Broad Institute Genome Sequencing Center for Infectious Disease"/>
            <person name="Wu L."/>
            <person name="Ma J."/>
        </authorList>
    </citation>
    <scope>NUCLEOTIDE SEQUENCE [LARGE SCALE GENOMIC DNA]</scope>
    <source>
        <strain evidence="2 3">RDMS1</strain>
    </source>
</reference>
<comment type="caution">
    <text evidence="2">The sequence shown here is derived from an EMBL/GenBank/DDBJ whole genome shotgun (WGS) entry which is preliminary data.</text>
</comment>
<dbReference type="PROSITE" id="PS51318">
    <property type="entry name" value="TAT"/>
    <property type="match status" value="1"/>
</dbReference>
<dbReference type="AlphaFoldDB" id="A0ABD5YV15"/>
<dbReference type="InterPro" id="IPR012334">
    <property type="entry name" value="Pectin_lyas_fold"/>
</dbReference>
<evidence type="ECO:0008006" key="4">
    <source>
        <dbReference type="Google" id="ProtNLM"/>
    </source>
</evidence>
<accession>A0ABD5YV15</accession>
<name>A0ABD5YV15_9EURY</name>
<gene>
    <name evidence="2" type="ORF">ACFQL7_22155</name>
</gene>
<organism evidence="2 3">
    <name type="scientific">Halocatena marina</name>
    <dbReference type="NCBI Taxonomy" id="2934937"/>
    <lineage>
        <taxon>Archaea</taxon>
        <taxon>Methanobacteriati</taxon>
        <taxon>Methanobacteriota</taxon>
        <taxon>Stenosarchaea group</taxon>
        <taxon>Halobacteria</taxon>
        <taxon>Halobacteriales</taxon>
        <taxon>Natronomonadaceae</taxon>
        <taxon>Halocatena</taxon>
    </lineage>
</organism>
<feature type="region of interest" description="Disordered" evidence="1">
    <location>
        <begin position="337"/>
        <end position="372"/>
    </location>
</feature>
<dbReference type="InterPro" id="IPR011050">
    <property type="entry name" value="Pectin_lyase_fold/virulence"/>
</dbReference>
<proteinExistence type="predicted"/>
<dbReference type="GeneID" id="76201919"/>
<evidence type="ECO:0000313" key="3">
    <source>
        <dbReference type="Proteomes" id="UP001596417"/>
    </source>
</evidence>
<evidence type="ECO:0000313" key="2">
    <source>
        <dbReference type="EMBL" id="MFC7192252.1"/>
    </source>
</evidence>
<dbReference type="Gene3D" id="2.160.20.10">
    <property type="entry name" value="Single-stranded right-handed beta-helix, Pectin lyase-like"/>
    <property type="match status" value="1"/>
</dbReference>